<feature type="coiled-coil region" evidence="1">
    <location>
        <begin position="123"/>
        <end position="164"/>
    </location>
</feature>
<organism evidence="2 3">
    <name type="scientific">Pseudooceanicola lipolyticus</name>
    <dbReference type="NCBI Taxonomy" id="2029104"/>
    <lineage>
        <taxon>Bacteria</taxon>
        <taxon>Pseudomonadati</taxon>
        <taxon>Pseudomonadota</taxon>
        <taxon>Alphaproteobacteria</taxon>
        <taxon>Rhodobacterales</taxon>
        <taxon>Paracoccaceae</taxon>
        <taxon>Pseudooceanicola</taxon>
    </lineage>
</organism>
<reference evidence="2 3" key="1">
    <citation type="journal article" date="2018" name="Int. J. Syst. Evol. Microbiol.">
        <title>Pseudooceanicola lipolyticus sp. nov., a marine alphaproteobacterium, reclassification of Oceanicola flagellatus as Pseudooceanicola flagellatus comb. nov. and emended description of the genus Pseudooceanicola.</title>
        <authorList>
            <person name="Huang M.-M."/>
            <person name="Guo L.-L."/>
            <person name="Wu Y.-H."/>
            <person name="Lai Q.-L."/>
            <person name="Shao Z.-Z."/>
            <person name="Wang C.-S."/>
            <person name="Wu M."/>
            <person name="Xu X.-W."/>
        </authorList>
    </citation>
    <scope>NUCLEOTIDE SEQUENCE [LARGE SCALE GENOMIC DNA]</scope>
    <source>
        <strain evidence="2 3">157</strain>
    </source>
</reference>
<dbReference type="Proteomes" id="UP000231553">
    <property type="component" value="Unassembled WGS sequence"/>
</dbReference>
<evidence type="ECO:0000313" key="2">
    <source>
        <dbReference type="EMBL" id="PJE37486.1"/>
    </source>
</evidence>
<evidence type="ECO:0000313" key="3">
    <source>
        <dbReference type="Proteomes" id="UP000231553"/>
    </source>
</evidence>
<dbReference type="OrthoDB" id="7846644at2"/>
<dbReference type="RefSeq" id="WP_100161775.1">
    <property type="nucleotide sequence ID" value="NZ_PGTB01000014.1"/>
</dbReference>
<comment type="caution">
    <text evidence="2">The sequence shown here is derived from an EMBL/GenBank/DDBJ whole genome shotgun (WGS) entry which is preliminary data.</text>
</comment>
<keyword evidence="3" id="KW-1185">Reference proteome</keyword>
<name>A0A2M8J3Y9_9RHOB</name>
<sequence>MTEKKTGRPPKYTEAQVLEGIGIVEENGDTPTGETVKRAMCVHLGVPPGINSQSLDKEVQRLLDERERQQSARLIVALPETSRNAVREISRTVESAILLHLGREHGELRRINEQKVTQKDMDLAHQRAQIRELLMKLDQQAEEVAALEEAARAMQDQLLQSQERNSALLTRITEFEKRQDFREEMFAFMKETLAQHAPHLPEKE</sequence>
<keyword evidence="1" id="KW-0175">Coiled coil</keyword>
<dbReference type="AlphaFoldDB" id="A0A2M8J3Y9"/>
<evidence type="ECO:0008006" key="4">
    <source>
        <dbReference type="Google" id="ProtNLM"/>
    </source>
</evidence>
<gene>
    <name evidence="2" type="ORF">CVM52_06900</name>
</gene>
<evidence type="ECO:0000256" key="1">
    <source>
        <dbReference type="SAM" id="Coils"/>
    </source>
</evidence>
<proteinExistence type="predicted"/>
<accession>A0A2M8J3Y9</accession>
<dbReference type="EMBL" id="PGTB01000014">
    <property type="protein sequence ID" value="PJE37486.1"/>
    <property type="molecule type" value="Genomic_DNA"/>
</dbReference>
<protein>
    <recommendedName>
        <fullName evidence="4">KfrA N-terminal DNA-binding domain-containing protein</fullName>
    </recommendedName>
</protein>